<dbReference type="AlphaFoldDB" id="A0AAV9EFQ1"/>
<evidence type="ECO:0000256" key="1">
    <source>
        <dbReference type="ARBA" id="ARBA00022723"/>
    </source>
</evidence>
<dbReference type="InterPro" id="IPR013083">
    <property type="entry name" value="Znf_RING/FYVE/PHD"/>
</dbReference>
<protein>
    <recommendedName>
        <fullName evidence="5">RING-type domain-containing protein</fullName>
    </recommendedName>
</protein>
<evidence type="ECO:0000259" key="5">
    <source>
        <dbReference type="PROSITE" id="PS50089"/>
    </source>
</evidence>
<dbReference type="Gene3D" id="3.30.40.10">
    <property type="entry name" value="Zinc/RING finger domain, C3HC4 (zinc finger)"/>
    <property type="match status" value="1"/>
</dbReference>
<reference evidence="6" key="1">
    <citation type="journal article" date="2023" name="Nat. Commun.">
        <title>Diploid and tetraploid genomes of Acorus and the evolution of monocots.</title>
        <authorList>
            <person name="Ma L."/>
            <person name="Liu K.W."/>
            <person name="Li Z."/>
            <person name="Hsiao Y.Y."/>
            <person name="Qi Y."/>
            <person name="Fu T."/>
            <person name="Tang G.D."/>
            <person name="Zhang D."/>
            <person name="Sun W.H."/>
            <person name="Liu D.K."/>
            <person name="Li Y."/>
            <person name="Chen G.Z."/>
            <person name="Liu X.D."/>
            <person name="Liao X.Y."/>
            <person name="Jiang Y.T."/>
            <person name="Yu X."/>
            <person name="Hao Y."/>
            <person name="Huang J."/>
            <person name="Zhao X.W."/>
            <person name="Ke S."/>
            <person name="Chen Y.Y."/>
            <person name="Wu W.L."/>
            <person name="Hsu J.L."/>
            <person name="Lin Y.F."/>
            <person name="Huang M.D."/>
            <person name="Li C.Y."/>
            <person name="Huang L."/>
            <person name="Wang Z.W."/>
            <person name="Zhao X."/>
            <person name="Zhong W.Y."/>
            <person name="Peng D.H."/>
            <person name="Ahmad S."/>
            <person name="Lan S."/>
            <person name="Zhang J.S."/>
            <person name="Tsai W.C."/>
            <person name="Van de Peer Y."/>
            <person name="Liu Z.J."/>
        </authorList>
    </citation>
    <scope>NUCLEOTIDE SEQUENCE</scope>
    <source>
        <strain evidence="6">CP</strain>
    </source>
</reference>
<keyword evidence="3" id="KW-0862">Zinc</keyword>
<accession>A0AAV9EFQ1</accession>
<proteinExistence type="predicted"/>
<organism evidence="6 7">
    <name type="scientific">Acorus calamus</name>
    <name type="common">Sweet flag</name>
    <dbReference type="NCBI Taxonomy" id="4465"/>
    <lineage>
        <taxon>Eukaryota</taxon>
        <taxon>Viridiplantae</taxon>
        <taxon>Streptophyta</taxon>
        <taxon>Embryophyta</taxon>
        <taxon>Tracheophyta</taxon>
        <taxon>Spermatophyta</taxon>
        <taxon>Magnoliopsida</taxon>
        <taxon>Liliopsida</taxon>
        <taxon>Acoraceae</taxon>
        <taxon>Acorus</taxon>
    </lineage>
</organism>
<dbReference type="GO" id="GO:0061630">
    <property type="term" value="F:ubiquitin protein ligase activity"/>
    <property type="evidence" value="ECO:0007669"/>
    <property type="project" value="TreeGrafter"/>
</dbReference>
<dbReference type="PANTHER" id="PTHR15315">
    <property type="entry name" value="RING FINGER PROTEIN 41, 151"/>
    <property type="match status" value="1"/>
</dbReference>
<dbReference type="SMART" id="SM00184">
    <property type="entry name" value="RING"/>
    <property type="match status" value="1"/>
</dbReference>
<reference evidence="6" key="2">
    <citation type="submission" date="2023-06" db="EMBL/GenBank/DDBJ databases">
        <authorList>
            <person name="Ma L."/>
            <person name="Liu K.-W."/>
            <person name="Li Z."/>
            <person name="Hsiao Y.-Y."/>
            <person name="Qi Y."/>
            <person name="Fu T."/>
            <person name="Tang G."/>
            <person name="Zhang D."/>
            <person name="Sun W.-H."/>
            <person name="Liu D.-K."/>
            <person name="Li Y."/>
            <person name="Chen G.-Z."/>
            <person name="Liu X.-D."/>
            <person name="Liao X.-Y."/>
            <person name="Jiang Y.-T."/>
            <person name="Yu X."/>
            <person name="Hao Y."/>
            <person name="Huang J."/>
            <person name="Zhao X.-W."/>
            <person name="Ke S."/>
            <person name="Chen Y.-Y."/>
            <person name="Wu W.-L."/>
            <person name="Hsu J.-L."/>
            <person name="Lin Y.-F."/>
            <person name="Huang M.-D."/>
            <person name="Li C.-Y."/>
            <person name="Huang L."/>
            <person name="Wang Z.-W."/>
            <person name="Zhao X."/>
            <person name="Zhong W.-Y."/>
            <person name="Peng D.-H."/>
            <person name="Ahmad S."/>
            <person name="Lan S."/>
            <person name="Zhang J.-S."/>
            <person name="Tsai W.-C."/>
            <person name="Van De Peer Y."/>
            <person name="Liu Z.-J."/>
        </authorList>
    </citation>
    <scope>NUCLEOTIDE SEQUENCE</scope>
    <source>
        <strain evidence="6">CP</strain>
        <tissue evidence="6">Leaves</tissue>
    </source>
</reference>
<keyword evidence="7" id="KW-1185">Reference proteome</keyword>
<keyword evidence="2 4" id="KW-0863">Zinc-finger</keyword>
<dbReference type="Pfam" id="PF13920">
    <property type="entry name" value="zf-C3HC4_3"/>
    <property type="match status" value="1"/>
</dbReference>
<dbReference type="PROSITE" id="PS00518">
    <property type="entry name" value="ZF_RING_1"/>
    <property type="match status" value="1"/>
</dbReference>
<dbReference type="PROSITE" id="PS50089">
    <property type="entry name" value="ZF_RING_2"/>
    <property type="match status" value="1"/>
</dbReference>
<gene>
    <name evidence="6" type="ORF">QJS10_CPA07g00010</name>
</gene>
<dbReference type="InterPro" id="IPR017907">
    <property type="entry name" value="Znf_RING_CS"/>
</dbReference>
<dbReference type="PANTHER" id="PTHR15315:SF31">
    <property type="entry name" value="E3 UBIQUITIN-PROTEIN LIGASE AIRP2"/>
    <property type="match status" value="1"/>
</dbReference>
<comment type="caution">
    <text evidence="6">The sequence shown here is derived from an EMBL/GenBank/DDBJ whole genome shotgun (WGS) entry which is preliminary data.</text>
</comment>
<dbReference type="InterPro" id="IPR001841">
    <property type="entry name" value="Znf_RING"/>
</dbReference>
<dbReference type="EMBL" id="JAUJYO010000007">
    <property type="protein sequence ID" value="KAK1312485.1"/>
    <property type="molecule type" value="Genomic_DNA"/>
</dbReference>
<feature type="domain" description="RING-type" evidence="5">
    <location>
        <begin position="149"/>
        <end position="187"/>
    </location>
</feature>
<evidence type="ECO:0000256" key="4">
    <source>
        <dbReference type="PROSITE-ProRule" id="PRU00175"/>
    </source>
</evidence>
<keyword evidence="1" id="KW-0479">Metal-binding</keyword>
<evidence type="ECO:0000256" key="2">
    <source>
        <dbReference type="ARBA" id="ARBA00022771"/>
    </source>
</evidence>
<dbReference type="SUPFAM" id="SSF57850">
    <property type="entry name" value="RING/U-box"/>
    <property type="match status" value="1"/>
</dbReference>
<dbReference type="GO" id="GO:0008270">
    <property type="term" value="F:zinc ion binding"/>
    <property type="evidence" value="ECO:0007669"/>
    <property type="project" value="UniProtKB-KW"/>
</dbReference>
<dbReference type="Proteomes" id="UP001180020">
    <property type="component" value="Unassembled WGS sequence"/>
</dbReference>
<dbReference type="GO" id="GO:0016567">
    <property type="term" value="P:protein ubiquitination"/>
    <property type="evidence" value="ECO:0007669"/>
    <property type="project" value="TreeGrafter"/>
</dbReference>
<evidence type="ECO:0000313" key="7">
    <source>
        <dbReference type="Proteomes" id="UP001180020"/>
    </source>
</evidence>
<dbReference type="FunFam" id="3.30.40.10:FF:000660">
    <property type="entry name" value="RING/U-box superfamily protein"/>
    <property type="match status" value="1"/>
</dbReference>
<evidence type="ECO:0000256" key="3">
    <source>
        <dbReference type="ARBA" id="ARBA00022833"/>
    </source>
</evidence>
<name>A0AAV9EFQ1_ACOCL</name>
<evidence type="ECO:0000313" key="6">
    <source>
        <dbReference type="EMBL" id="KAK1312485.1"/>
    </source>
</evidence>
<sequence>MYCAKRRTFKESLKELEAHIQYANTVAEAHRRGCDGMCLQMRVSYGQAAQFFLFLVQWTNCRLAGALGLMRILIYKVKHPHSYSLNNSSCHKNLALRAGVIYPSLLQLESGISDVEYQKQRDLNAQKYKKDEIEKGKLCEIDAEREEECGICMETNSKVVLPNCNHSLCMKCYRDWRARSQSCPFCRDSLKRMNSNDLWMYTDNREVVDMNVITKENIKRLFVYIDKLPLLIPDPVFFL</sequence>